<dbReference type="Proteomes" id="UP000052022">
    <property type="component" value="Unassembled WGS sequence"/>
</dbReference>
<organism evidence="1 2">
    <name type="scientific">Tritonibacter multivorans</name>
    <dbReference type="NCBI Taxonomy" id="928856"/>
    <lineage>
        <taxon>Bacteria</taxon>
        <taxon>Pseudomonadati</taxon>
        <taxon>Pseudomonadota</taxon>
        <taxon>Alphaproteobacteria</taxon>
        <taxon>Rhodobacterales</taxon>
        <taxon>Paracoccaceae</taxon>
        <taxon>Tritonibacter</taxon>
    </lineage>
</organism>
<sequence length="77" mass="8933">MDKGCAISVKCRGDFRRHWHQMRHVRAWIATVDCRRSVAECRKSTLLKMKKRAPKGAFGDFRPVAQAYRAISTEHFA</sequence>
<protein>
    <submittedName>
        <fullName evidence="1">Uncharacterized protein</fullName>
    </submittedName>
</protein>
<evidence type="ECO:0000313" key="1">
    <source>
        <dbReference type="EMBL" id="CUH81876.1"/>
    </source>
</evidence>
<accession>A0A0P1GIY4</accession>
<name>A0A0P1GIY4_9RHOB</name>
<gene>
    <name evidence="1" type="ORF">TRM7557_03653</name>
</gene>
<reference evidence="1 2" key="1">
    <citation type="submission" date="2015-09" db="EMBL/GenBank/DDBJ databases">
        <authorList>
            <consortium name="Swine Surveillance"/>
        </authorList>
    </citation>
    <scope>NUCLEOTIDE SEQUENCE [LARGE SCALE GENOMIC DNA]</scope>
    <source>
        <strain evidence="1 2">CECT 7557</strain>
    </source>
</reference>
<dbReference type="STRING" id="928856.SAMN04488049_102490"/>
<dbReference type="EMBL" id="CYSD01000042">
    <property type="protein sequence ID" value="CUH81876.1"/>
    <property type="molecule type" value="Genomic_DNA"/>
</dbReference>
<dbReference type="AlphaFoldDB" id="A0A0P1GIY4"/>
<evidence type="ECO:0000313" key="2">
    <source>
        <dbReference type="Proteomes" id="UP000052022"/>
    </source>
</evidence>
<proteinExistence type="predicted"/>
<keyword evidence="2" id="KW-1185">Reference proteome</keyword>